<sequence>MDEKRMMRGQKKAHQVFVLFLIVIIGNVAAQTFQYSKGWTNGKKRSDFMLGGAKRGTGDLSQALPVSRLLINNALQHSDLPPHSQKQNVGNRMQPLDTLLNTLLANGGISMPPGSESEYFPEE</sequence>
<comment type="similarity">
    <text evidence="2">Belongs to the corazonin family.</text>
</comment>
<dbReference type="Pfam" id="PF17308">
    <property type="entry name" value="Corazonin"/>
    <property type="match status" value="1"/>
</dbReference>
<evidence type="ECO:0000313" key="8">
    <source>
        <dbReference type="Proteomes" id="UP001381693"/>
    </source>
</evidence>
<dbReference type="GO" id="GO:0071858">
    <property type="term" value="F:corazonin receptor binding"/>
    <property type="evidence" value="ECO:0007669"/>
    <property type="project" value="InterPro"/>
</dbReference>
<accession>A0AAN9AGD4</accession>
<evidence type="ECO:0000256" key="3">
    <source>
        <dbReference type="ARBA" id="ARBA00014144"/>
    </source>
</evidence>
<keyword evidence="4" id="KW-0964">Secreted</keyword>
<dbReference type="InterPro" id="IPR020190">
    <property type="entry name" value="Procorazonin"/>
</dbReference>
<evidence type="ECO:0000256" key="2">
    <source>
        <dbReference type="ARBA" id="ARBA00009635"/>
    </source>
</evidence>
<dbReference type="AlphaFoldDB" id="A0AAN9AGD4"/>
<comment type="caution">
    <text evidence="7">The sequence shown here is derived from an EMBL/GenBank/DDBJ whole genome shotgun (WGS) entry which is preliminary data.</text>
</comment>
<name>A0AAN9AGD4_HALRR</name>
<proteinExistence type="inferred from homology"/>
<keyword evidence="5 6" id="KW-0732">Signal</keyword>
<dbReference type="GO" id="GO:0045823">
    <property type="term" value="P:positive regulation of heart contraction"/>
    <property type="evidence" value="ECO:0007669"/>
    <property type="project" value="InterPro"/>
</dbReference>
<evidence type="ECO:0000256" key="4">
    <source>
        <dbReference type="ARBA" id="ARBA00022525"/>
    </source>
</evidence>
<protein>
    <recommendedName>
        <fullName evidence="3">Pro-corazonin</fullName>
    </recommendedName>
</protein>
<evidence type="ECO:0000256" key="1">
    <source>
        <dbReference type="ARBA" id="ARBA00004613"/>
    </source>
</evidence>
<dbReference type="Proteomes" id="UP001381693">
    <property type="component" value="Unassembled WGS sequence"/>
</dbReference>
<organism evidence="7 8">
    <name type="scientific">Halocaridina rubra</name>
    <name type="common">Hawaiian red shrimp</name>
    <dbReference type="NCBI Taxonomy" id="373956"/>
    <lineage>
        <taxon>Eukaryota</taxon>
        <taxon>Metazoa</taxon>
        <taxon>Ecdysozoa</taxon>
        <taxon>Arthropoda</taxon>
        <taxon>Crustacea</taxon>
        <taxon>Multicrustacea</taxon>
        <taxon>Malacostraca</taxon>
        <taxon>Eumalacostraca</taxon>
        <taxon>Eucarida</taxon>
        <taxon>Decapoda</taxon>
        <taxon>Pleocyemata</taxon>
        <taxon>Caridea</taxon>
        <taxon>Atyoidea</taxon>
        <taxon>Atyidae</taxon>
        <taxon>Halocaridina</taxon>
    </lineage>
</organism>
<evidence type="ECO:0000256" key="6">
    <source>
        <dbReference type="SAM" id="SignalP"/>
    </source>
</evidence>
<feature type="signal peptide" evidence="6">
    <location>
        <begin position="1"/>
        <end position="30"/>
    </location>
</feature>
<comment type="subcellular location">
    <subcellularLocation>
        <location evidence="1">Secreted</location>
    </subcellularLocation>
</comment>
<feature type="chain" id="PRO_5042871060" description="Pro-corazonin" evidence="6">
    <location>
        <begin position="31"/>
        <end position="123"/>
    </location>
</feature>
<dbReference type="EMBL" id="JAXCGZ010000211">
    <property type="protein sequence ID" value="KAK7086411.1"/>
    <property type="molecule type" value="Genomic_DNA"/>
</dbReference>
<gene>
    <name evidence="7" type="ORF">SK128_028164</name>
</gene>
<keyword evidence="8" id="KW-1185">Reference proteome</keyword>
<evidence type="ECO:0000256" key="5">
    <source>
        <dbReference type="ARBA" id="ARBA00022729"/>
    </source>
</evidence>
<evidence type="ECO:0000313" key="7">
    <source>
        <dbReference type="EMBL" id="KAK7086411.1"/>
    </source>
</evidence>
<reference evidence="7 8" key="1">
    <citation type="submission" date="2023-11" db="EMBL/GenBank/DDBJ databases">
        <title>Halocaridina rubra genome assembly.</title>
        <authorList>
            <person name="Smith C."/>
        </authorList>
    </citation>
    <scope>NUCLEOTIDE SEQUENCE [LARGE SCALE GENOMIC DNA]</scope>
    <source>
        <strain evidence="7">EP-1</strain>
        <tissue evidence="7">Whole</tissue>
    </source>
</reference>
<dbReference type="GO" id="GO:0005576">
    <property type="term" value="C:extracellular region"/>
    <property type="evidence" value="ECO:0007669"/>
    <property type="project" value="UniProtKB-SubCell"/>
</dbReference>